<reference evidence="2 3" key="1">
    <citation type="submission" date="2017-06" db="EMBL/GenBank/DDBJ databases">
        <title>Ant-infecting Ophiocordyceps genomes reveal a high diversity of potential behavioral manipulation genes and a possible major role for enterotoxins.</title>
        <authorList>
            <person name="De Bekker C."/>
            <person name="Evans H.C."/>
            <person name="Brachmann A."/>
            <person name="Hughes D.P."/>
        </authorList>
    </citation>
    <scope>NUCLEOTIDE SEQUENCE [LARGE SCALE GENOMIC DNA]</scope>
    <source>
        <strain evidence="2 3">1348a</strain>
    </source>
</reference>
<evidence type="ECO:0000313" key="3">
    <source>
        <dbReference type="Proteomes" id="UP000224854"/>
    </source>
</evidence>
<feature type="compositionally biased region" description="Polar residues" evidence="1">
    <location>
        <begin position="76"/>
        <end position="98"/>
    </location>
</feature>
<name>A0A2C5YWA5_9HYPO</name>
<dbReference type="Proteomes" id="UP000224854">
    <property type="component" value="Unassembled WGS sequence"/>
</dbReference>
<protein>
    <submittedName>
        <fullName evidence="2">Uncharacterized protein</fullName>
    </submittedName>
</protein>
<sequence length="185" mass="18575">MGASTSGAPLTGLARLRKGGIITEAKQNAKLAIQNAKAASGAAAQQNAGSKSPMKAKANPVAGGSGAPPADDRPWNRQTIRKQSPDSRVSGATINPSQRGAGAAPGDDSLQRQPAGQRQPFTDTRASVDITNPSQGGAGAAPGGQSIWTHEKWTSHLPADRGMSSGSSSSSMSSGAGTPPGMKHK</sequence>
<feature type="compositionally biased region" description="Low complexity" evidence="1">
    <location>
        <begin position="34"/>
        <end position="52"/>
    </location>
</feature>
<feature type="compositionally biased region" description="Polar residues" evidence="1">
    <location>
        <begin position="111"/>
        <end position="132"/>
    </location>
</feature>
<evidence type="ECO:0000256" key="1">
    <source>
        <dbReference type="SAM" id="MobiDB-lite"/>
    </source>
</evidence>
<comment type="caution">
    <text evidence="2">The sequence shown here is derived from an EMBL/GenBank/DDBJ whole genome shotgun (WGS) entry which is preliminary data.</text>
</comment>
<organism evidence="2 3">
    <name type="scientific">Ophiocordyceps australis</name>
    <dbReference type="NCBI Taxonomy" id="1399860"/>
    <lineage>
        <taxon>Eukaryota</taxon>
        <taxon>Fungi</taxon>
        <taxon>Dikarya</taxon>
        <taxon>Ascomycota</taxon>
        <taxon>Pezizomycotina</taxon>
        <taxon>Sordariomycetes</taxon>
        <taxon>Hypocreomycetidae</taxon>
        <taxon>Hypocreales</taxon>
        <taxon>Ophiocordycipitaceae</taxon>
        <taxon>Ophiocordyceps</taxon>
    </lineage>
</organism>
<gene>
    <name evidence="2" type="ORF">CDD82_6153</name>
</gene>
<keyword evidence="3" id="KW-1185">Reference proteome</keyword>
<feature type="compositionally biased region" description="Low complexity" evidence="1">
    <location>
        <begin position="162"/>
        <end position="175"/>
    </location>
</feature>
<proteinExistence type="predicted"/>
<evidence type="ECO:0000313" key="2">
    <source>
        <dbReference type="EMBL" id="PHH82388.1"/>
    </source>
</evidence>
<dbReference type="OrthoDB" id="10612699at2759"/>
<dbReference type="EMBL" id="NJEU01000061">
    <property type="protein sequence ID" value="PHH82388.1"/>
    <property type="molecule type" value="Genomic_DNA"/>
</dbReference>
<feature type="region of interest" description="Disordered" evidence="1">
    <location>
        <begin position="33"/>
        <end position="185"/>
    </location>
</feature>
<dbReference type="AlphaFoldDB" id="A0A2C5YWA5"/>
<accession>A0A2C5YWA5</accession>